<feature type="region of interest" description="Disordered" evidence="1">
    <location>
        <begin position="932"/>
        <end position="1019"/>
    </location>
</feature>
<feature type="region of interest" description="Disordered" evidence="1">
    <location>
        <begin position="849"/>
        <end position="879"/>
    </location>
</feature>
<feature type="compositionally biased region" description="Acidic residues" evidence="1">
    <location>
        <begin position="720"/>
        <end position="733"/>
    </location>
</feature>
<dbReference type="Gene3D" id="1.10.472.10">
    <property type="entry name" value="Cyclin-like"/>
    <property type="match status" value="1"/>
</dbReference>
<feature type="compositionally biased region" description="Low complexity" evidence="1">
    <location>
        <begin position="668"/>
        <end position="677"/>
    </location>
</feature>
<evidence type="ECO:0000313" key="4">
    <source>
        <dbReference type="Proteomes" id="UP000596902"/>
    </source>
</evidence>
<dbReference type="InterPro" id="IPR009730">
    <property type="entry name" value="MFAP1_C"/>
</dbReference>
<dbReference type="GeneID" id="62200658"/>
<feature type="compositionally biased region" description="Pro residues" evidence="1">
    <location>
        <begin position="658"/>
        <end position="667"/>
    </location>
</feature>
<evidence type="ECO:0000313" key="3">
    <source>
        <dbReference type="EMBL" id="KAF7680782.1"/>
    </source>
</evidence>
<evidence type="ECO:0000256" key="1">
    <source>
        <dbReference type="SAM" id="MobiDB-lite"/>
    </source>
</evidence>
<dbReference type="InterPro" id="IPR013922">
    <property type="entry name" value="Cyclin_PHO80-like"/>
</dbReference>
<feature type="compositionally biased region" description="Low complexity" evidence="1">
    <location>
        <begin position="469"/>
        <end position="482"/>
    </location>
</feature>
<dbReference type="Proteomes" id="UP000596902">
    <property type="component" value="Unassembled WGS sequence"/>
</dbReference>
<name>A0A8H7BFD0_9PLEO</name>
<organism evidence="3 4">
    <name type="scientific">Alternaria burnsii</name>
    <dbReference type="NCBI Taxonomy" id="1187904"/>
    <lineage>
        <taxon>Eukaryota</taxon>
        <taxon>Fungi</taxon>
        <taxon>Dikarya</taxon>
        <taxon>Ascomycota</taxon>
        <taxon>Pezizomycotina</taxon>
        <taxon>Dothideomycetes</taxon>
        <taxon>Pleosporomycetidae</taxon>
        <taxon>Pleosporales</taxon>
        <taxon>Pleosporineae</taxon>
        <taxon>Pleosporaceae</taxon>
        <taxon>Alternaria</taxon>
        <taxon>Alternaria sect. Alternaria</taxon>
    </lineage>
</organism>
<feature type="compositionally biased region" description="Basic and acidic residues" evidence="1">
    <location>
        <begin position="849"/>
        <end position="877"/>
    </location>
</feature>
<sequence>MPHALPREPPFNPYATAPRSSSKLDSTMHLPYPSISNNYEHDPLRTAPRAPLTPPDLPGSAVRVVSLPPNQGAGHQYGYQLPAIGNSRSVAAARSPSPPRQAPQAQEMAQTPRKKYTISPNLKIPPTISTPQEGLPQLAAEVTCLFWFESSTTLKQVLETASPRQPMQPLVPDAHPTTGFRKWVATILTTTQVAQNVILLALLFIYRLKLTNPTVKGKPGSEYRLLTVALMLGNKFLDDNTYTNKTWAEVSGISVQEVHIMEVEFLSNMRYSLFTSKEKWNEWHGILGKFGTFFDRASKIPASGAVSPVGPQNMLGLPQTYAPSPPIQQQTSPPTSMMYSPNHMAFSNTPLLQPQATSATVSPIGALPELGPIQRKRSADYSIEPPTKRQAHGFAPGPYSNAPLIPTLQTPINRSFEPPPSVNRLPPLPSLSIPPPQQMPPTQLKNWSDLPLPVPGGRSMAMVYPPPVQWQQPTSTPTSSGPPSYPHNYTPSTDQSRQISPYPQSAGSSPVGNYPATGSRQLSPSHFLNQRQSPYRPVRSVQTLLVPPPSTSIHNPARNIGYDQMQYQPLGRPMTDRRSGLLPRLQEPRYRVRGSLDFAHFLCTPTILKVATMPPPKSKKLTAQPVRTRQFAGKPTAALEPEERSSSESESEEEQPKPKPFAKPKPAPIASSFPKSALKPKLASRQKSEAERKAIEDEFETESEEEEEEDGSGSESGSGSEDESSEEESSSEDEAPKKLLRPVFLKKNERHKVAPVKSAEDIAAEEEARRQEQNRALVQEQIEQRIAEKAAGKRDWDDDVEEADINAIDDTDGVDPDAEYAAWKLRELKRIKRERLAIEEAEAERAEIERRRNLSAAEREAEDRAHIEKQQEEKGDRGQMQYMQKYFHKGAFFTDELKELGVDRRNLMNARFEDETNREILPEYMQIRDMTKLGKKGRTRYRDMKTEDTGKWGDFGDDRPRRDKGDFGVDERFRPDAHGGRDRDREGPSGANAKPLGERKRFGDDHDRDSKRPKMEERA</sequence>
<dbReference type="CDD" id="cd20557">
    <property type="entry name" value="CYCLIN_ScPCL1-like"/>
    <property type="match status" value="1"/>
</dbReference>
<feature type="compositionally biased region" description="Pro residues" evidence="1">
    <location>
        <begin position="417"/>
        <end position="439"/>
    </location>
</feature>
<protein>
    <submittedName>
        <fullName evidence="3">Cyclin pho80-like protein</fullName>
    </submittedName>
</protein>
<dbReference type="PANTHER" id="PTHR15327">
    <property type="entry name" value="MICROFIBRIL-ASSOCIATED PROTEIN"/>
    <property type="match status" value="1"/>
</dbReference>
<dbReference type="InterPro" id="IPR033194">
    <property type="entry name" value="MFAP1"/>
</dbReference>
<feature type="compositionally biased region" description="Basic and acidic residues" evidence="1">
    <location>
        <begin position="940"/>
        <end position="987"/>
    </location>
</feature>
<dbReference type="EMBL" id="JAAABM010000002">
    <property type="protein sequence ID" value="KAF7680782.1"/>
    <property type="molecule type" value="Genomic_DNA"/>
</dbReference>
<gene>
    <name evidence="3" type="ORF">GT037_002433</name>
</gene>
<accession>A0A8H7BFD0</accession>
<reference evidence="3" key="2">
    <citation type="submission" date="2020-08" db="EMBL/GenBank/DDBJ databases">
        <title>Draft Genome Sequence of Cumin Blight Pathogen Alternaria burnsii.</title>
        <authorList>
            <person name="Feng Z."/>
        </authorList>
    </citation>
    <scope>NUCLEOTIDE SEQUENCE</scope>
    <source>
        <strain evidence="3">CBS107.38</strain>
    </source>
</reference>
<feature type="region of interest" description="Disordered" evidence="1">
    <location>
        <begin position="89"/>
        <end position="120"/>
    </location>
</feature>
<dbReference type="AlphaFoldDB" id="A0A8H7BFD0"/>
<feature type="region of interest" description="Disordered" evidence="1">
    <location>
        <begin position="611"/>
        <end position="770"/>
    </location>
</feature>
<keyword evidence="4" id="KW-1185">Reference proteome</keyword>
<feature type="compositionally biased region" description="Acidic residues" evidence="1">
    <location>
        <begin position="697"/>
        <end position="712"/>
    </location>
</feature>
<feature type="domain" description="Micro-fibrillar-associated protein 1 C-terminal" evidence="2">
    <location>
        <begin position="730"/>
        <end position="949"/>
    </location>
</feature>
<evidence type="ECO:0000259" key="2">
    <source>
        <dbReference type="Pfam" id="PF06991"/>
    </source>
</evidence>
<dbReference type="GO" id="GO:0019901">
    <property type="term" value="F:protein kinase binding"/>
    <property type="evidence" value="ECO:0007669"/>
    <property type="project" value="InterPro"/>
</dbReference>
<feature type="compositionally biased region" description="Basic and acidic residues" evidence="1">
    <location>
        <begin position="686"/>
        <end position="696"/>
    </location>
</feature>
<feature type="region of interest" description="Disordered" evidence="1">
    <location>
        <begin position="411"/>
        <end position="524"/>
    </location>
</feature>
<reference evidence="3" key="1">
    <citation type="submission" date="2020-01" db="EMBL/GenBank/DDBJ databases">
        <authorList>
            <person name="Feng Z.H.Z."/>
        </authorList>
    </citation>
    <scope>NUCLEOTIDE SEQUENCE</scope>
    <source>
        <strain evidence="3">CBS107.38</strain>
    </source>
</reference>
<feature type="region of interest" description="Disordered" evidence="1">
    <location>
        <begin position="1"/>
        <end position="56"/>
    </location>
</feature>
<dbReference type="Pfam" id="PF06991">
    <property type="entry name" value="MFAP1"/>
    <property type="match status" value="1"/>
</dbReference>
<dbReference type="RefSeq" id="XP_038790772.1">
    <property type="nucleotide sequence ID" value="XM_038927480.1"/>
</dbReference>
<feature type="compositionally biased region" description="Polar residues" evidence="1">
    <location>
        <begin position="487"/>
        <end position="524"/>
    </location>
</feature>
<comment type="caution">
    <text evidence="3">The sequence shown here is derived from an EMBL/GenBank/DDBJ whole genome shotgun (WGS) entry which is preliminary data.</text>
</comment>
<dbReference type="Pfam" id="PF08613">
    <property type="entry name" value="Cyclin"/>
    <property type="match status" value="1"/>
</dbReference>
<proteinExistence type="predicted"/>
<feature type="compositionally biased region" description="Basic and acidic residues" evidence="1">
    <location>
        <begin position="996"/>
        <end position="1019"/>
    </location>
</feature>